<dbReference type="OrthoDB" id="5421607at2759"/>
<comment type="caution">
    <text evidence="1">The sequence shown here is derived from an EMBL/GenBank/DDBJ whole genome shotgun (WGS) entry which is preliminary data.</text>
</comment>
<dbReference type="InterPro" id="IPR011990">
    <property type="entry name" value="TPR-like_helical_dom_sf"/>
</dbReference>
<dbReference type="Gene3D" id="1.25.40.10">
    <property type="entry name" value="Tetratricopeptide repeat domain"/>
    <property type="match status" value="1"/>
</dbReference>
<dbReference type="OMA" id="EKGYCYY"/>
<dbReference type="GO" id="GO:0043022">
    <property type="term" value="F:ribosome binding"/>
    <property type="evidence" value="ECO:0007669"/>
    <property type="project" value="TreeGrafter"/>
</dbReference>
<dbReference type="PANTHER" id="PTHR14094:SF9">
    <property type="entry name" value="SIGNAL RECOGNITION PARTICLE SUBUNIT SRP72"/>
    <property type="match status" value="1"/>
</dbReference>
<dbReference type="EMBL" id="AFBI03000005">
    <property type="protein sequence ID" value="EJW01407.1"/>
    <property type="molecule type" value="Genomic_DNA"/>
</dbReference>
<protein>
    <submittedName>
        <fullName evidence="1">Uncharacterized protein</fullName>
    </submittedName>
</protein>
<dbReference type="Proteomes" id="UP000003163">
    <property type="component" value="Unassembled WGS sequence"/>
</dbReference>
<dbReference type="GO" id="GO:0006614">
    <property type="term" value="P:SRP-dependent cotranslational protein targeting to membrane"/>
    <property type="evidence" value="ECO:0007669"/>
    <property type="project" value="InterPro"/>
</dbReference>
<keyword evidence="2" id="KW-1185">Reference proteome</keyword>
<dbReference type="AlphaFoldDB" id="J9DJ44"/>
<reference evidence="2" key="2">
    <citation type="submission" date="2015-07" db="EMBL/GenBank/DDBJ databases">
        <title>Contrasting host-pathogen interactions and genome evolution in two generalist and specialist microsporidian pathogens of mosquitoes.</title>
        <authorList>
            <consortium name="The Broad Institute Genomics Platform"/>
            <consortium name="The Broad Institute Genome Sequencing Center for Infectious Disease"/>
            <person name="Cuomo C.A."/>
            <person name="Sanscrainte N.D."/>
            <person name="Goldberg J.M."/>
            <person name="Heiman D."/>
            <person name="Young S."/>
            <person name="Zeng Q."/>
            <person name="Becnel J.J."/>
            <person name="Birren B.W."/>
        </authorList>
    </citation>
    <scope>NUCLEOTIDE SEQUENCE [LARGE SCALE GENOMIC DNA]</scope>
    <source>
        <strain evidence="2">USNM 41457</strain>
    </source>
</reference>
<dbReference type="Pfam" id="PF17004">
    <property type="entry name" value="SRP_TPR_like"/>
    <property type="match status" value="1"/>
</dbReference>
<reference evidence="1 2" key="1">
    <citation type="submission" date="2011-08" db="EMBL/GenBank/DDBJ databases">
        <authorList>
            <person name="Liu Z.J."/>
            <person name="Shi F.L."/>
            <person name="Lu J.Q."/>
            <person name="Li M."/>
            <person name="Wang Z.L."/>
        </authorList>
    </citation>
    <scope>NUCLEOTIDE SEQUENCE [LARGE SCALE GENOMIC DNA]</scope>
    <source>
        <strain evidence="1 2">USNM 41457</strain>
    </source>
</reference>
<dbReference type="GO" id="GO:0008312">
    <property type="term" value="F:7S RNA binding"/>
    <property type="evidence" value="ECO:0007669"/>
    <property type="project" value="TreeGrafter"/>
</dbReference>
<organism evidence="1 2">
    <name type="scientific">Edhazardia aedis (strain USNM 41457)</name>
    <name type="common">Microsporidian parasite</name>
    <dbReference type="NCBI Taxonomy" id="1003232"/>
    <lineage>
        <taxon>Eukaryota</taxon>
        <taxon>Fungi</taxon>
        <taxon>Fungi incertae sedis</taxon>
        <taxon>Microsporidia</taxon>
        <taxon>Edhazardia</taxon>
    </lineage>
</organism>
<accession>J9DJ44</accession>
<dbReference type="HOGENOM" id="CLU_852655_0_0_1"/>
<dbReference type="GO" id="GO:0005786">
    <property type="term" value="C:signal recognition particle, endoplasmic reticulum targeting"/>
    <property type="evidence" value="ECO:0007669"/>
    <property type="project" value="TreeGrafter"/>
</dbReference>
<dbReference type="PANTHER" id="PTHR14094">
    <property type="entry name" value="SIGNAL RECOGNITION PARTICLE 72"/>
    <property type="match status" value="1"/>
</dbReference>
<dbReference type="InParanoid" id="J9DJ44"/>
<dbReference type="InterPro" id="IPR031545">
    <property type="entry name" value="SRP72_TPR-like"/>
</dbReference>
<dbReference type="VEuPathDB" id="MicrosporidiaDB:EDEG_00454"/>
<sequence length="326" mass="37577">MERSIQELIDNEDHEQISQVATNRHHKCVGLIHVEKFAEALKIANKTSFEYFYCLYKLKNYKKCLKKMRKAEREGGITGDPSGVQLLKAQCLYFTGKYLSAFRIFEKFDDSTICINTAAAGGLAIASKGKFLHKFKPEAKEFVDDKIEQEILSILKDKEIDQDDKQEFDFNLTFKDLNDESKFIETLEQNSENKMVSNQLKNVTGDFENLDESILTKRSAEIVKANKLGVSDIENPTLFHKKNRDYQLFFDIQKNGFKEALKDRRLTEFTLLSKVMACTKVLHFEKAQKILEEMNGDSVLKRNISIILDKNSTQDQIKSILANLEN</sequence>
<dbReference type="InterPro" id="IPR026270">
    <property type="entry name" value="SRP72"/>
</dbReference>
<evidence type="ECO:0000313" key="2">
    <source>
        <dbReference type="Proteomes" id="UP000003163"/>
    </source>
</evidence>
<proteinExistence type="predicted"/>
<gene>
    <name evidence="1" type="ORF">EDEG_00454</name>
</gene>
<evidence type="ECO:0000313" key="1">
    <source>
        <dbReference type="EMBL" id="EJW01407.1"/>
    </source>
</evidence>
<name>J9DJ44_EDHAE</name>